<dbReference type="PANTHER" id="PTHR40866:SF1">
    <property type="entry name" value="BED-TYPE DOMAIN-CONTAINING PROTEIN"/>
    <property type="match status" value="1"/>
</dbReference>
<name>A0A329RGX1_9STRA</name>
<dbReference type="AlphaFoldDB" id="A0A329RGX1"/>
<proteinExistence type="inferred from homology"/>
<gene>
    <name evidence="4" type="ORF">PC110_g20217</name>
</gene>
<dbReference type="InterPro" id="IPR016073">
    <property type="entry name" value="Skp1_comp_POZ"/>
</dbReference>
<dbReference type="InterPro" id="IPR001232">
    <property type="entry name" value="SKP1-like"/>
</dbReference>
<dbReference type="STRING" id="29920.A0A329RGX1"/>
<accession>A0A329RGX1</accession>
<dbReference type="SUPFAM" id="SSF54695">
    <property type="entry name" value="POZ domain"/>
    <property type="match status" value="1"/>
</dbReference>
<comment type="caution">
    <text evidence="4">The sequence shown here is derived from an EMBL/GenBank/DDBJ whole genome shotgun (WGS) entry which is preliminary data.</text>
</comment>
<dbReference type="GO" id="GO:0006511">
    <property type="term" value="P:ubiquitin-dependent protein catabolic process"/>
    <property type="evidence" value="ECO:0007669"/>
    <property type="project" value="InterPro"/>
</dbReference>
<feature type="domain" description="SKP1 component POZ" evidence="3">
    <location>
        <begin position="35"/>
        <end position="86"/>
    </location>
</feature>
<dbReference type="InterPro" id="IPR011333">
    <property type="entry name" value="SKP1/BTB/POZ_sf"/>
</dbReference>
<dbReference type="InterPro" id="IPR012337">
    <property type="entry name" value="RNaseH-like_sf"/>
</dbReference>
<reference evidence="4 5" key="1">
    <citation type="submission" date="2018-01" db="EMBL/GenBank/DDBJ databases">
        <title>Draft genome of the strawberry crown rot pathogen Phytophthora cactorum.</title>
        <authorList>
            <person name="Armitage A.D."/>
            <person name="Lysoe E."/>
            <person name="Nellist C.F."/>
            <person name="Harrison R.J."/>
            <person name="Brurberg M.B."/>
        </authorList>
    </citation>
    <scope>NUCLEOTIDE SEQUENCE [LARGE SCALE GENOMIC DNA]</scope>
    <source>
        <strain evidence="4 5">10300</strain>
    </source>
</reference>
<comment type="similarity">
    <text evidence="1">Belongs to the SKP1 family.</text>
</comment>
<dbReference type="Pfam" id="PF03931">
    <property type="entry name" value="Skp1_POZ"/>
    <property type="match status" value="1"/>
</dbReference>
<dbReference type="SUPFAM" id="SSF53098">
    <property type="entry name" value="Ribonuclease H-like"/>
    <property type="match status" value="1"/>
</dbReference>
<dbReference type="PANTHER" id="PTHR40866">
    <property type="entry name" value="BED-TYPE DOMAIN-CONTAINING PROTEIN"/>
    <property type="match status" value="1"/>
</dbReference>
<organism evidence="4 5">
    <name type="scientific">Phytophthora cactorum</name>
    <dbReference type="NCBI Taxonomy" id="29920"/>
    <lineage>
        <taxon>Eukaryota</taxon>
        <taxon>Sar</taxon>
        <taxon>Stramenopiles</taxon>
        <taxon>Oomycota</taxon>
        <taxon>Peronosporomycetes</taxon>
        <taxon>Peronosporales</taxon>
        <taxon>Peronosporaceae</taxon>
        <taxon>Phytophthora</taxon>
    </lineage>
</organism>
<dbReference type="EMBL" id="MJFZ01001077">
    <property type="protein sequence ID" value="RAW23349.1"/>
    <property type="molecule type" value="Genomic_DNA"/>
</dbReference>
<evidence type="ECO:0000313" key="5">
    <source>
        <dbReference type="Proteomes" id="UP000251314"/>
    </source>
</evidence>
<dbReference type="VEuPathDB" id="FungiDB:PC110_g20217"/>
<feature type="region of interest" description="Disordered" evidence="2">
    <location>
        <begin position="309"/>
        <end position="337"/>
    </location>
</feature>
<evidence type="ECO:0000259" key="3">
    <source>
        <dbReference type="Pfam" id="PF03931"/>
    </source>
</evidence>
<keyword evidence="5" id="KW-1185">Reference proteome</keyword>
<evidence type="ECO:0000256" key="2">
    <source>
        <dbReference type="SAM" id="MobiDB-lite"/>
    </source>
</evidence>
<evidence type="ECO:0000256" key="1">
    <source>
        <dbReference type="ARBA" id="ARBA00009993"/>
    </source>
</evidence>
<protein>
    <recommendedName>
        <fullName evidence="3">SKP1 component POZ domain-containing protein</fullName>
    </recommendedName>
</protein>
<sequence length="431" mass="49419">MDGAASHGYLEVVKYLHEHRSEVTDKTPEKTRATFGITEEFTEEEQLMQTLVTDEQEGDDMQEMPLPNVKALVLAKVVEFCQHHKDAPMDEIHKPLKCNVLGESGDEWAPQFVDVAEQELLFELVLAANYMDMVLSQHGNAFYRLRCASIQFRCASPPGTHEHLIKKVTTFMRKLKTVKRIAKLKQNGCFYKPVSLREFRWSGCYRMLQRLEDFRPYLHLFQDDCEVDRDLSADDSADDLRRLPIVDFIPSMSEQRTIALLLDEMTAFDVITGKLQRQDMTVATVLDIFDIFGQASSWCGDSLAEKREEGLSSTSRRPQDRPASTATMPTTKTTKRKRAAEAVDVKITKRARKRGGLKSKYIDTKWVPSTSVAVERFFSTVKSTMDYLWKSMSHKYLEVIMFLKLNWDLVTLADVSKAIQESRSNTDAEQE</sequence>
<dbReference type="SMART" id="SM00512">
    <property type="entry name" value="Skp1"/>
    <property type="match status" value="1"/>
</dbReference>
<dbReference type="Proteomes" id="UP000251314">
    <property type="component" value="Unassembled WGS sequence"/>
</dbReference>
<dbReference type="OrthoDB" id="121840at2759"/>
<evidence type="ECO:0000313" key="4">
    <source>
        <dbReference type="EMBL" id="RAW23349.1"/>
    </source>
</evidence>
<dbReference type="Gene3D" id="3.30.710.10">
    <property type="entry name" value="Potassium Channel Kv1.1, Chain A"/>
    <property type="match status" value="1"/>
</dbReference>